<proteinExistence type="predicted"/>
<comment type="caution">
    <text evidence="2">The sequence shown here is derived from an EMBL/GenBank/DDBJ whole genome shotgun (WGS) entry which is preliminary data.</text>
</comment>
<dbReference type="Pfam" id="PF14903">
    <property type="entry name" value="WG_beta_rep"/>
    <property type="match status" value="5"/>
</dbReference>
<dbReference type="InterPro" id="IPR037126">
    <property type="entry name" value="PdaC/RsiV-like_sf"/>
</dbReference>
<dbReference type="Gene3D" id="3.90.640.20">
    <property type="entry name" value="Heat-shock cognate protein, ATPase"/>
    <property type="match status" value="1"/>
</dbReference>
<dbReference type="InterPro" id="IPR032774">
    <property type="entry name" value="WG_beta_rep"/>
</dbReference>
<keyword evidence="3" id="KW-1185">Reference proteome</keyword>
<accession>A0ABW4LST2</accession>
<dbReference type="EMBL" id="JBHUEM010000039">
    <property type="protein sequence ID" value="MFD1738195.1"/>
    <property type="molecule type" value="Genomic_DNA"/>
</dbReference>
<evidence type="ECO:0000313" key="2">
    <source>
        <dbReference type="EMBL" id="MFD1738195.1"/>
    </source>
</evidence>
<dbReference type="Proteomes" id="UP001597214">
    <property type="component" value="Unassembled WGS sequence"/>
</dbReference>
<sequence length="571" mass="65157">MEQRERNLFTASLKTVKGTKYGFINKQGEFVIKPVFDYALDFQENGLAIVEEQNRYGVINHAGRYVLKPTFQSINPYSEGRAVAMDDNGSHVINEKGQIITKKPYSFIGSFQEGRAVYSTKTDSDYLYGYLNLLGSEVIRAKYRFANDFQDGVALVQKMDGTYALINIEGKELHQYTKPFISYLGNGLLAFKEADDFEAKAGIMDTVENILVTPTYSWIQPFQDGRAAVNISDDYKNQVGLIDRTGKYYIKPKYMDIMMLGHNRVAVSKAISEEEPFLGANYAIATTNGEFLTDFNFTQVSPYENGYASVSDGKETYFVDKAGVKSRRYPTVNGEGTLTFEGELIQSLVDQRVTYFTRDGKLVWSQNKVIPLNKQYKVVEKKYQPSNHYLVYYPAVEGMMDEKAEQKLNETLLNLSKAEPTSEKQDYTYSADFNVEFYKEQLLVLEIDGYFYPLGAAHGMPSKETPSIHLTNGTIYELKDLFNPGSEYVKVLSDIIEKQIKTDDTYSYVFQDQYKGIKPNQPFYVNNDALFIYFAPYEIGPYAAGFPTFKIPFAEIMNMINKKGEFWQAFH</sequence>
<feature type="domain" description="DUF3298" evidence="1">
    <location>
        <begin position="479"/>
        <end position="553"/>
    </location>
</feature>
<dbReference type="PANTHER" id="PTHR37841">
    <property type="entry name" value="GLR2918 PROTEIN"/>
    <property type="match status" value="1"/>
</dbReference>
<evidence type="ECO:0000259" key="1">
    <source>
        <dbReference type="Pfam" id="PF11738"/>
    </source>
</evidence>
<name>A0ABW4LST2_9BACI</name>
<protein>
    <submittedName>
        <fullName evidence="2">WG repeat-containing protein</fullName>
    </submittedName>
</protein>
<gene>
    <name evidence="2" type="ORF">ACFSCX_16835</name>
</gene>
<reference evidence="3" key="1">
    <citation type="journal article" date="2019" name="Int. J. Syst. Evol. Microbiol.">
        <title>The Global Catalogue of Microorganisms (GCM) 10K type strain sequencing project: providing services to taxonomists for standard genome sequencing and annotation.</title>
        <authorList>
            <consortium name="The Broad Institute Genomics Platform"/>
            <consortium name="The Broad Institute Genome Sequencing Center for Infectious Disease"/>
            <person name="Wu L."/>
            <person name="Ma J."/>
        </authorList>
    </citation>
    <scope>NUCLEOTIDE SEQUENCE [LARGE SCALE GENOMIC DNA]</scope>
    <source>
        <strain evidence="3">CCUG 49339</strain>
    </source>
</reference>
<dbReference type="RefSeq" id="WP_377929408.1">
    <property type="nucleotide sequence ID" value="NZ_JBHUEM010000039.1"/>
</dbReference>
<organism evidence="2 3">
    <name type="scientific">Bacillus salitolerans</name>
    <dbReference type="NCBI Taxonomy" id="1437434"/>
    <lineage>
        <taxon>Bacteria</taxon>
        <taxon>Bacillati</taxon>
        <taxon>Bacillota</taxon>
        <taxon>Bacilli</taxon>
        <taxon>Bacillales</taxon>
        <taxon>Bacillaceae</taxon>
        <taxon>Bacillus</taxon>
    </lineage>
</organism>
<dbReference type="InterPro" id="IPR021729">
    <property type="entry name" value="DUF3298"/>
</dbReference>
<dbReference type="Gene3D" id="3.30.565.40">
    <property type="entry name" value="Fervidobacterium nodosum Rt17-B1 like"/>
    <property type="match status" value="1"/>
</dbReference>
<dbReference type="Pfam" id="PF11738">
    <property type="entry name" value="DUF3298"/>
    <property type="match status" value="1"/>
</dbReference>
<dbReference type="PANTHER" id="PTHR37841:SF1">
    <property type="entry name" value="DUF3298 DOMAIN-CONTAINING PROTEIN"/>
    <property type="match status" value="1"/>
</dbReference>
<evidence type="ECO:0000313" key="3">
    <source>
        <dbReference type="Proteomes" id="UP001597214"/>
    </source>
</evidence>